<name>A0A939DL56_9ALTE</name>
<evidence type="ECO:0000313" key="1">
    <source>
        <dbReference type="EMBL" id="MBN7824734.1"/>
    </source>
</evidence>
<reference evidence="1" key="1">
    <citation type="submission" date="2021-03" db="EMBL/GenBank/DDBJ databases">
        <title>novel species isolated from a fishpond in China.</title>
        <authorList>
            <person name="Lu H."/>
            <person name="Cai Z."/>
        </authorList>
    </citation>
    <scope>NUCLEOTIDE SEQUENCE</scope>
    <source>
        <strain evidence="1">JCM 30855</strain>
    </source>
</reference>
<dbReference type="Proteomes" id="UP000664654">
    <property type="component" value="Unassembled WGS sequence"/>
</dbReference>
<gene>
    <name evidence="1" type="ORF">J0A66_05790</name>
</gene>
<dbReference type="RefSeq" id="WP_206572857.1">
    <property type="nucleotide sequence ID" value="NZ_JAFKCV010000003.1"/>
</dbReference>
<dbReference type="AlphaFoldDB" id="A0A939DL56"/>
<proteinExistence type="predicted"/>
<evidence type="ECO:0000313" key="2">
    <source>
        <dbReference type="Proteomes" id="UP000664654"/>
    </source>
</evidence>
<dbReference type="EMBL" id="JAFKCV010000003">
    <property type="protein sequence ID" value="MBN7824734.1"/>
    <property type="molecule type" value="Genomic_DNA"/>
</dbReference>
<accession>A0A939DL56</accession>
<comment type="caution">
    <text evidence="1">The sequence shown here is derived from an EMBL/GenBank/DDBJ whole genome shotgun (WGS) entry which is preliminary data.</text>
</comment>
<organism evidence="1 2">
    <name type="scientific">Bowmanella dokdonensis</name>
    <dbReference type="NCBI Taxonomy" id="751969"/>
    <lineage>
        <taxon>Bacteria</taxon>
        <taxon>Pseudomonadati</taxon>
        <taxon>Pseudomonadota</taxon>
        <taxon>Gammaproteobacteria</taxon>
        <taxon>Alteromonadales</taxon>
        <taxon>Alteromonadaceae</taxon>
        <taxon>Bowmanella</taxon>
    </lineage>
</organism>
<protein>
    <submittedName>
        <fullName evidence="1">Uncharacterized protein</fullName>
    </submittedName>
</protein>
<sequence>MTDVPLAKKMLQRANQDRLAEDHPLRIHANALAKLDPDTATAKQVLGHWARAKKAWCEYTGEPLI</sequence>
<keyword evidence="2" id="KW-1185">Reference proteome</keyword>